<evidence type="ECO:0000313" key="11">
    <source>
        <dbReference type="Proteomes" id="UP000800092"/>
    </source>
</evidence>
<protein>
    <recommendedName>
        <fullName evidence="9">FAD-binding FR-type domain-containing protein</fullName>
    </recommendedName>
</protein>
<dbReference type="PANTHER" id="PTHR19370">
    <property type="entry name" value="NADH-CYTOCHROME B5 REDUCTASE"/>
    <property type="match status" value="1"/>
</dbReference>
<feature type="domain" description="FAD-binding FR-type" evidence="9">
    <location>
        <begin position="146"/>
        <end position="262"/>
    </location>
</feature>
<feature type="binding site" evidence="6">
    <location>
        <position position="237"/>
    </location>
    <ligand>
        <name>FAD</name>
        <dbReference type="ChEBI" id="CHEBI:57692"/>
    </ligand>
</feature>
<feature type="region of interest" description="Disordered" evidence="7">
    <location>
        <begin position="323"/>
        <end position="348"/>
    </location>
</feature>
<evidence type="ECO:0000313" key="10">
    <source>
        <dbReference type="EMBL" id="KAF2238289.1"/>
    </source>
</evidence>
<dbReference type="InterPro" id="IPR039261">
    <property type="entry name" value="FNR_nucleotide-bd"/>
</dbReference>
<dbReference type="CDD" id="cd06183">
    <property type="entry name" value="cyt_b5_reduct_like"/>
    <property type="match status" value="1"/>
</dbReference>
<evidence type="ECO:0000256" key="7">
    <source>
        <dbReference type="SAM" id="MobiDB-lite"/>
    </source>
</evidence>
<evidence type="ECO:0000256" key="2">
    <source>
        <dbReference type="ARBA" id="ARBA00006105"/>
    </source>
</evidence>
<dbReference type="EMBL" id="ML991776">
    <property type="protein sequence ID" value="KAF2238289.1"/>
    <property type="molecule type" value="Genomic_DNA"/>
</dbReference>
<dbReference type="SUPFAM" id="SSF52343">
    <property type="entry name" value="Ferredoxin reductase-like, C-terminal NADP-linked domain"/>
    <property type="match status" value="1"/>
</dbReference>
<dbReference type="Proteomes" id="UP000800092">
    <property type="component" value="Unassembled WGS sequence"/>
</dbReference>
<gene>
    <name evidence="10" type="ORF">EV356DRAFT_518849</name>
</gene>
<dbReference type="Gene3D" id="2.40.30.10">
    <property type="entry name" value="Translation factors"/>
    <property type="match status" value="1"/>
</dbReference>
<reference evidence="10" key="1">
    <citation type="journal article" date="2020" name="Stud. Mycol.">
        <title>101 Dothideomycetes genomes: a test case for predicting lifestyles and emergence of pathogens.</title>
        <authorList>
            <person name="Haridas S."/>
            <person name="Albert R."/>
            <person name="Binder M."/>
            <person name="Bloem J."/>
            <person name="Labutti K."/>
            <person name="Salamov A."/>
            <person name="Andreopoulos B."/>
            <person name="Baker S."/>
            <person name="Barry K."/>
            <person name="Bills G."/>
            <person name="Bluhm B."/>
            <person name="Cannon C."/>
            <person name="Castanera R."/>
            <person name="Culley D."/>
            <person name="Daum C."/>
            <person name="Ezra D."/>
            <person name="Gonzalez J."/>
            <person name="Henrissat B."/>
            <person name="Kuo A."/>
            <person name="Liang C."/>
            <person name="Lipzen A."/>
            <person name="Lutzoni F."/>
            <person name="Magnuson J."/>
            <person name="Mondo S."/>
            <person name="Nolan M."/>
            <person name="Ohm R."/>
            <person name="Pangilinan J."/>
            <person name="Park H.-J."/>
            <person name="Ramirez L."/>
            <person name="Alfaro M."/>
            <person name="Sun H."/>
            <person name="Tritt A."/>
            <person name="Yoshinaga Y."/>
            <person name="Zwiers L.-H."/>
            <person name="Turgeon B."/>
            <person name="Goodwin S."/>
            <person name="Spatafora J."/>
            <person name="Crous P."/>
            <person name="Grigoriev I."/>
        </authorList>
    </citation>
    <scope>NUCLEOTIDE SEQUENCE</scope>
    <source>
        <strain evidence="10">Tuck. ex Michener</strain>
    </source>
</reference>
<evidence type="ECO:0000256" key="8">
    <source>
        <dbReference type="SAM" id="Phobius"/>
    </source>
</evidence>
<comment type="similarity">
    <text evidence="2">Belongs to the flavoprotein pyridine nucleotide cytochrome reductase family.</text>
</comment>
<evidence type="ECO:0000256" key="3">
    <source>
        <dbReference type="ARBA" id="ARBA00022630"/>
    </source>
</evidence>
<keyword evidence="5" id="KW-0560">Oxidoreductase</keyword>
<comment type="cofactor">
    <cofactor evidence="1 6">
        <name>FAD</name>
        <dbReference type="ChEBI" id="CHEBI:57692"/>
    </cofactor>
</comment>
<dbReference type="AlphaFoldDB" id="A0A6A6HKE1"/>
<evidence type="ECO:0000256" key="1">
    <source>
        <dbReference type="ARBA" id="ARBA00001974"/>
    </source>
</evidence>
<sequence>MHENVASGGKPVGRRDVGVTAQGTYKLGISSLYTCCTLPYHSGDLLIRICWMLWARDPSQDGARLWQVLTISNQIQFIAHRSPSGTYHRSHVRNVSTINNRQRPVRFTRLALIILTSSAVAGYLFRAFVKSDRTSTWDTSSFLDPHSFRTFTLVAKDPVTSTSSIFCIRPTNGELDAKRLQELWDSGIWSVQIKQPQLQIVRAYTPLPPDLGAGNGQENDASNELRFLIRKEESGEVSGYLHRLPTGSQIEVRRANVEYQLPPNATEVLFLAGGTGIAPAMQLAFATLRRPSTRNHIMWANRRREDCMGAVSPADTSKRFDAKSWLPGAWGPSNTRESRQSVSHPNEPNAIVRQLRHYEKASKKEIGQTLSVESFVDDEQSFITPDRIKSFLNSGVANHKDEAQPLRQILVAGPDGFVAHWAGKKPIEGSGDPQGPLGGILSQLDTRGWRVWKL</sequence>
<organism evidence="10 11">
    <name type="scientific">Viridothelium virens</name>
    <name type="common">Speckled blister lichen</name>
    <name type="synonym">Trypethelium virens</name>
    <dbReference type="NCBI Taxonomy" id="1048519"/>
    <lineage>
        <taxon>Eukaryota</taxon>
        <taxon>Fungi</taxon>
        <taxon>Dikarya</taxon>
        <taxon>Ascomycota</taxon>
        <taxon>Pezizomycotina</taxon>
        <taxon>Dothideomycetes</taxon>
        <taxon>Dothideomycetes incertae sedis</taxon>
        <taxon>Trypetheliales</taxon>
        <taxon>Trypetheliaceae</taxon>
        <taxon>Viridothelium</taxon>
    </lineage>
</organism>
<keyword evidence="4 6" id="KW-0274">FAD</keyword>
<feature type="binding site" evidence="6">
    <location>
        <position position="238"/>
    </location>
    <ligand>
        <name>FAD</name>
        <dbReference type="ChEBI" id="CHEBI:57692"/>
    </ligand>
</feature>
<dbReference type="InterPro" id="IPR017927">
    <property type="entry name" value="FAD-bd_FR_type"/>
</dbReference>
<keyword evidence="8" id="KW-1133">Transmembrane helix</keyword>
<feature type="binding site" evidence="6">
    <location>
        <position position="228"/>
    </location>
    <ligand>
        <name>FAD</name>
        <dbReference type="ChEBI" id="CHEBI:57692"/>
    </ligand>
</feature>
<dbReference type="InterPro" id="IPR001834">
    <property type="entry name" value="CBR-like"/>
</dbReference>
<feature type="transmembrane region" description="Helical" evidence="8">
    <location>
        <begin position="110"/>
        <end position="129"/>
    </location>
</feature>
<feature type="binding site" evidence="6">
    <location>
        <position position="204"/>
    </location>
    <ligand>
        <name>FAD</name>
        <dbReference type="ChEBI" id="CHEBI:57692"/>
    </ligand>
</feature>
<evidence type="ECO:0000256" key="4">
    <source>
        <dbReference type="ARBA" id="ARBA00022827"/>
    </source>
</evidence>
<dbReference type="GO" id="GO:0005739">
    <property type="term" value="C:mitochondrion"/>
    <property type="evidence" value="ECO:0007669"/>
    <property type="project" value="TreeGrafter"/>
</dbReference>
<dbReference type="Gene3D" id="3.40.50.80">
    <property type="entry name" value="Nucleotide-binding domain of ferredoxin-NADP reductase (FNR) module"/>
    <property type="match status" value="1"/>
</dbReference>
<dbReference type="PROSITE" id="PS51384">
    <property type="entry name" value="FAD_FR"/>
    <property type="match status" value="1"/>
</dbReference>
<dbReference type="SUPFAM" id="SSF63380">
    <property type="entry name" value="Riboflavin synthase domain-like"/>
    <property type="match status" value="1"/>
</dbReference>
<evidence type="ECO:0000259" key="9">
    <source>
        <dbReference type="PROSITE" id="PS51384"/>
    </source>
</evidence>
<dbReference type="PANTHER" id="PTHR19370:SF189">
    <property type="entry name" value="CYTOCHROME C MITOCHONDRIAL IMPORT FACTOR CYC2"/>
    <property type="match status" value="1"/>
</dbReference>
<keyword evidence="8" id="KW-0472">Membrane</keyword>
<keyword evidence="3 6" id="KW-0285">Flavoprotein</keyword>
<keyword evidence="8" id="KW-0812">Transmembrane</keyword>
<accession>A0A6A6HKE1</accession>
<dbReference type="GO" id="GO:0016491">
    <property type="term" value="F:oxidoreductase activity"/>
    <property type="evidence" value="ECO:0007669"/>
    <property type="project" value="UniProtKB-KW"/>
</dbReference>
<dbReference type="InterPro" id="IPR017938">
    <property type="entry name" value="Riboflavin_synthase-like_b-brl"/>
</dbReference>
<name>A0A6A6HKE1_VIRVR</name>
<evidence type="ECO:0000256" key="6">
    <source>
        <dbReference type="PIRSR" id="PIRSR601834-1"/>
    </source>
</evidence>
<keyword evidence="11" id="KW-1185">Reference proteome</keyword>
<evidence type="ECO:0000256" key="5">
    <source>
        <dbReference type="ARBA" id="ARBA00023002"/>
    </source>
</evidence>
<proteinExistence type="inferred from homology"/>
<feature type="compositionally biased region" description="Polar residues" evidence="7">
    <location>
        <begin position="332"/>
        <end position="346"/>
    </location>
</feature>
<feature type="binding site" evidence="6">
    <location>
        <position position="202"/>
    </location>
    <ligand>
        <name>FAD</name>
        <dbReference type="ChEBI" id="CHEBI:57692"/>
    </ligand>
</feature>
<dbReference type="OrthoDB" id="432685at2759"/>